<dbReference type="OMA" id="RITICPN"/>
<dbReference type="InterPro" id="IPR019734">
    <property type="entry name" value="TPR_rpt"/>
</dbReference>
<keyword evidence="1" id="KW-0677">Repeat</keyword>
<dbReference type="GO" id="GO:0070062">
    <property type="term" value="C:extracellular exosome"/>
    <property type="evidence" value="ECO:0007669"/>
    <property type="project" value="TreeGrafter"/>
</dbReference>
<dbReference type="PANTHER" id="PTHR44314">
    <property type="entry name" value="CILIA- AND FLAGELLA-ASSOCIATED PROTEIN 70"/>
    <property type="match status" value="1"/>
</dbReference>
<dbReference type="Gene3D" id="1.25.40.10">
    <property type="entry name" value="Tetratricopeptide repeat domain"/>
    <property type="match status" value="1"/>
</dbReference>
<evidence type="ECO:0000313" key="3">
    <source>
        <dbReference type="EMBL" id="EFN82003.1"/>
    </source>
</evidence>
<evidence type="ECO:0000256" key="2">
    <source>
        <dbReference type="ARBA" id="ARBA00022803"/>
    </source>
</evidence>
<proteinExistence type="predicted"/>
<name>E2BQN8_HARSA</name>
<dbReference type="SUPFAM" id="SSF48452">
    <property type="entry name" value="TPR-like"/>
    <property type="match status" value="1"/>
</dbReference>
<dbReference type="AlphaFoldDB" id="E2BQN8"/>
<dbReference type="InterPro" id="IPR011990">
    <property type="entry name" value="TPR-like_helical_dom_sf"/>
</dbReference>
<dbReference type="GO" id="GO:0060271">
    <property type="term" value="P:cilium assembly"/>
    <property type="evidence" value="ECO:0007669"/>
    <property type="project" value="TreeGrafter"/>
</dbReference>
<reference evidence="3 4" key="1">
    <citation type="journal article" date="2010" name="Science">
        <title>Genomic comparison of the ants Camponotus floridanus and Harpegnathos saltator.</title>
        <authorList>
            <person name="Bonasio R."/>
            <person name="Zhang G."/>
            <person name="Ye C."/>
            <person name="Mutti N.S."/>
            <person name="Fang X."/>
            <person name="Qin N."/>
            <person name="Donahue G."/>
            <person name="Yang P."/>
            <person name="Li Q."/>
            <person name="Li C."/>
            <person name="Zhang P."/>
            <person name="Huang Z."/>
            <person name="Berger S.L."/>
            <person name="Reinberg D."/>
            <person name="Wang J."/>
            <person name="Liebig J."/>
        </authorList>
    </citation>
    <scope>NUCLEOTIDE SEQUENCE [LARGE SCALE GENOMIC DNA]</scope>
    <source>
        <strain evidence="3 4">R22 G/1</strain>
    </source>
</reference>
<evidence type="ECO:0000313" key="4">
    <source>
        <dbReference type="Proteomes" id="UP000008237"/>
    </source>
</evidence>
<evidence type="ECO:0000256" key="1">
    <source>
        <dbReference type="ARBA" id="ARBA00022737"/>
    </source>
</evidence>
<dbReference type="Proteomes" id="UP000008237">
    <property type="component" value="Unassembled WGS sequence"/>
</dbReference>
<sequence>MIHDNAVLGESNPVIVAPGFKESLQIYNVKFAVELPLMIEDRGSVDSLISTPVLSERSHTERLIVETASLALDANAISWQNLPVLTVTITYDDAEIFPADAKINFLSVTVESIHNPPAFFAEDEEYRAGTIVYVDNESPENLIFRNGMWTKCRSTEKTKRWQSLSKLQSRARLSKYKLNRDYTDIKDTLSVKLNLEDKALRDEPRIEWNSMNRKVIYDAGLLMMQKHINEYIFLKKKLLEWRRPAEVRGVVITKHLLHRYKYWPFQFLTVEKSSEDDEVESKTERPAKRRLYQCYIDMSELLLPGKTSTRVVAQLHSHGPSDMLEKTGLERNIFVDPRNEDLGERERKNHALENFVASTYTYLVERMHSALNKIVESRLTSDYSPRITICPNLYFYAEEAHELGHTDDARRHHQAFAGIALAEEMSRVGRATHVLYYLAVQHYVSRRYENALSHLQEARRTYGMDYSISGLMGHCHFQRGDFEEAVRCYEFASTVSSRPGDLHLVRTR</sequence>
<dbReference type="OrthoDB" id="10262375at2759"/>
<dbReference type="InParanoid" id="E2BQN8"/>
<organism evidence="4">
    <name type="scientific">Harpegnathos saltator</name>
    <name type="common">Jerdon's jumping ant</name>
    <dbReference type="NCBI Taxonomy" id="610380"/>
    <lineage>
        <taxon>Eukaryota</taxon>
        <taxon>Metazoa</taxon>
        <taxon>Ecdysozoa</taxon>
        <taxon>Arthropoda</taxon>
        <taxon>Hexapoda</taxon>
        <taxon>Insecta</taxon>
        <taxon>Pterygota</taxon>
        <taxon>Neoptera</taxon>
        <taxon>Endopterygota</taxon>
        <taxon>Hymenoptera</taxon>
        <taxon>Apocrita</taxon>
        <taxon>Aculeata</taxon>
        <taxon>Formicoidea</taxon>
        <taxon>Formicidae</taxon>
        <taxon>Ponerinae</taxon>
        <taxon>Ponerini</taxon>
        <taxon>Harpegnathos</taxon>
    </lineage>
</organism>
<gene>
    <name evidence="3" type="ORF">EAI_15668</name>
</gene>
<dbReference type="SMART" id="SM00028">
    <property type="entry name" value="TPR"/>
    <property type="match status" value="2"/>
</dbReference>
<dbReference type="GO" id="GO:0003341">
    <property type="term" value="P:cilium movement"/>
    <property type="evidence" value="ECO:0007669"/>
    <property type="project" value="TreeGrafter"/>
</dbReference>
<keyword evidence="2" id="KW-0802">TPR repeat</keyword>
<dbReference type="EMBL" id="GL449784">
    <property type="protein sequence ID" value="EFN82003.1"/>
    <property type="molecule type" value="Genomic_DNA"/>
</dbReference>
<dbReference type="STRING" id="610380.E2BQN8"/>
<dbReference type="InterPro" id="IPR052628">
    <property type="entry name" value="CFAP70"/>
</dbReference>
<dbReference type="PANTHER" id="PTHR44314:SF1">
    <property type="entry name" value="CILIA- AND FLAGELLA-ASSOCIATED PROTEIN 70"/>
    <property type="match status" value="1"/>
</dbReference>
<keyword evidence="4" id="KW-1185">Reference proteome</keyword>
<accession>E2BQN8</accession>
<dbReference type="GO" id="GO:0031514">
    <property type="term" value="C:motile cilium"/>
    <property type="evidence" value="ECO:0007669"/>
    <property type="project" value="TreeGrafter"/>
</dbReference>
<protein>
    <submittedName>
        <fullName evidence="3">Uncharacterized protein</fullName>
    </submittedName>
</protein>